<proteinExistence type="predicted"/>
<dbReference type="PANTHER" id="PTHR44846:SF16">
    <property type="entry name" value="TRANSCRIPTIONAL REGULATOR PHNF-RELATED"/>
    <property type="match status" value="1"/>
</dbReference>
<evidence type="ECO:0000256" key="1">
    <source>
        <dbReference type="ARBA" id="ARBA00023015"/>
    </source>
</evidence>
<dbReference type="SUPFAM" id="SSF46785">
    <property type="entry name" value="Winged helix' DNA-binding domain"/>
    <property type="match status" value="1"/>
</dbReference>
<sequence length="234" mass="25957">MTIEAPLHERIRRAIETRIMSGDWKPGHRIPYEHELEAEYACSRMTVSKALGALVQAGLLERRKRAGTFVAAPRFHRAALEIPDIRDEVASQGRTYGLELIERSARRANAADRALLGGASGRLLAIDCRHLADGRPYAIEQRLISLAAVPSAIDADFTVDPPGSWLLDHVPWTEAEHRITAINADAATARLLAVDIGQACICLERWTWRGDERITYARQVYPGGSYGLVAHFRA</sequence>
<feature type="domain" description="HTH gntR-type" evidence="5">
    <location>
        <begin position="5"/>
        <end position="73"/>
    </location>
</feature>
<dbReference type="InterPro" id="IPR028978">
    <property type="entry name" value="Chorismate_lyase_/UTRA_dom_sf"/>
</dbReference>
<evidence type="ECO:0000256" key="2">
    <source>
        <dbReference type="ARBA" id="ARBA00023125"/>
    </source>
</evidence>
<accession>A0A2W5AC98</accession>
<dbReference type="EMBL" id="QFNN01000001">
    <property type="protein sequence ID" value="PZO92240.1"/>
    <property type="molecule type" value="Genomic_DNA"/>
</dbReference>
<protein>
    <recommendedName>
        <fullName evidence="4">Histidine utilization repressor</fullName>
    </recommendedName>
</protein>
<gene>
    <name evidence="6" type="primary">hutC</name>
    <name evidence="6" type="ORF">DI623_00330</name>
</gene>
<dbReference type="FunFam" id="1.10.10.10:FF:000079">
    <property type="entry name" value="GntR family transcriptional regulator"/>
    <property type="match status" value="1"/>
</dbReference>
<dbReference type="GO" id="GO:0006547">
    <property type="term" value="P:L-histidine metabolic process"/>
    <property type="evidence" value="ECO:0007669"/>
    <property type="project" value="UniProtKB-UniRule"/>
</dbReference>
<dbReference type="InterPro" id="IPR036388">
    <property type="entry name" value="WH-like_DNA-bd_sf"/>
</dbReference>
<dbReference type="PANTHER" id="PTHR44846">
    <property type="entry name" value="MANNOSYL-D-GLYCERATE TRANSPORT/METABOLISM SYSTEM REPRESSOR MNGR-RELATED"/>
    <property type="match status" value="1"/>
</dbReference>
<dbReference type="Pfam" id="PF00392">
    <property type="entry name" value="GntR"/>
    <property type="match status" value="1"/>
</dbReference>
<dbReference type="SMART" id="SM00345">
    <property type="entry name" value="HTH_GNTR"/>
    <property type="match status" value="1"/>
</dbReference>
<organism evidence="6 7">
    <name type="scientific">Sphingomonas sanxanigenens</name>
    <dbReference type="NCBI Taxonomy" id="397260"/>
    <lineage>
        <taxon>Bacteria</taxon>
        <taxon>Pseudomonadati</taxon>
        <taxon>Pseudomonadota</taxon>
        <taxon>Alphaproteobacteria</taxon>
        <taxon>Sphingomonadales</taxon>
        <taxon>Sphingomonadaceae</taxon>
        <taxon>Sphingomonas</taxon>
    </lineage>
</organism>
<evidence type="ECO:0000259" key="5">
    <source>
        <dbReference type="PROSITE" id="PS50949"/>
    </source>
</evidence>
<comment type="caution">
    <text evidence="6">The sequence shown here is derived from an EMBL/GenBank/DDBJ whole genome shotgun (WGS) entry which is preliminary data.</text>
</comment>
<dbReference type="GO" id="GO:0003700">
    <property type="term" value="F:DNA-binding transcription factor activity"/>
    <property type="evidence" value="ECO:0007669"/>
    <property type="project" value="UniProtKB-UniRule"/>
</dbReference>
<keyword evidence="2" id="KW-0238">DNA-binding</keyword>
<evidence type="ECO:0000313" key="6">
    <source>
        <dbReference type="EMBL" id="PZO92240.1"/>
    </source>
</evidence>
<dbReference type="AlphaFoldDB" id="A0A2W5AC98"/>
<dbReference type="Gene3D" id="1.10.10.10">
    <property type="entry name" value="Winged helix-like DNA-binding domain superfamily/Winged helix DNA-binding domain"/>
    <property type="match status" value="1"/>
</dbReference>
<dbReference type="SUPFAM" id="SSF64288">
    <property type="entry name" value="Chorismate lyase-like"/>
    <property type="match status" value="1"/>
</dbReference>
<dbReference type="InterPro" id="IPR011663">
    <property type="entry name" value="UTRA"/>
</dbReference>
<dbReference type="Proteomes" id="UP000249066">
    <property type="component" value="Unassembled WGS sequence"/>
</dbReference>
<dbReference type="Gene3D" id="3.40.1410.10">
    <property type="entry name" value="Chorismate lyase-like"/>
    <property type="match status" value="1"/>
</dbReference>
<dbReference type="CDD" id="cd07377">
    <property type="entry name" value="WHTH_GntR"/>
    <property type="match status" value="1"/>
</dbReference>
<keyword evidence="1" id="KW-0805">Transcription regulation</keyword>
<evidence type="ECO:0000313" key="7">
    <source>
        <dbReference type="Proteomes" id="UP000249066"/>
    </source>
</evidence>
<dbReference type="GO" id="GO:0003677">
    <property type="term" value="F:DNA binding"/>
    <property type="evidence" value="ECO:0007669"/>
    <property type="project" value="UniProtKB-UniRule"/>
</dbReference>
<dbReference type="NCBIfam" id="TIGR02018">
    <property type="entry name" value="his_ut_repres"/>
    <property type="match status" value="1"/>
</dbReference>
<dbReference type="Pfam" id="PF07702">
    <property type="entry name" value="UTRA"/>
    <property type="match status" value="1"/>
</dbReference>
<dbReference type="InterPro" id="IPR050679">
    <property type="entry name" value="Bact_HTH_transcr_reg"/>
</dbReference>
<keyword evidence="3" id="KW-0804">Transcription</keyword>
<dbReference type="PRINTS" id="PR00035">
    <property type="entry name" value="HTHGNTR"/>
</dbReference>
<dbReference type="PROSITE" id="PS50949">
    <property type="entry name" value="HTH_GNTR"/>
    <property type="match status" value="1"/>
</dbReference>
<dbReference type="InterPro" id="IPR010248">
    <property type="entry name" value="His_ut_repres"/>
</dbReference>
<dbReference type="InterPro" id="IPR000524">
    <property type="entry name" value="Tscrpt_reg_HTH_GntR"/>
</dbReference>
<dbReference type="SMART" id="SM00866">
    <property type="entry name" value="UTRA"/>
    <property type="match status" value="1"/>
</dbReference>
<name>A0A2W5AC98_9SPHN</name>
<evidence type="ECO:0000256" key="4">
    <source>
        <dbReference type="NCBIfam" id="TIGR02018"/>
    </source>
</evidence>
<reference evidence="6 7" key="1">
    <citation type="submission" date="2017-08" db="EMBL/GenBank/DDBJ databases">
        <title>Infants hospitalized years apart are colonized by the same room-sourced microbial strains.</title>
        <authorList>
            <person name="Brooks B."/>
            <person name="Olm M.R."/>
            <person name="Firek B.A."/>
            <person name="Baker R."/>
            <person name="Thomas B.C."/>
            <person name="Morowitz M.J."/>
            <person name="Banfield J.F."/>
        </authorList>
    </citation>
    <scope>NUCLEOTIDE SEQUENCE [LARGE SCALE GENOMIC DNA]</scope>
    <source>
        <strain evidence="6">S2_018_000_R2_101</strain>
    </source>
</reference>
<dbReference type="InterPro" id="IPR036390">
    <property type="entry name" value="WH_DNA-bd_sf"/>
</dbReference>
<dbReference type="GO" id="GO:0045892">
    <property type="term" value="P:negative regulation of DNA-templated transcription"/>
    <property type="evidence" value="ECO:0007669"/>
    <property type="project" value="UniProtKB-UniRule"/>
</dbReference>
<evidence type="ECO:0000256" key="3">
    <source>
        <dbReference type="ARBA" id="ARBA00023163"/>
    </source>
</evidence>